<dbReference type="InterPro" id="IPR010569">
    <property type="entry name" value="Myotubularin-like_Pase_dom"/>
</dbReference>
<dbReference type="PROSITE" id="PS50003">
    <property type="entry name" value="PH_DOMAIN"/>
    <property type="match status" value="1"/>
</dbReference>
<dbReference type="Gene3D" id="3.40.50.11500">
    <property type="match status" value="1"/>
</dbReference>
<protein>
    <submittedName>
        <fullName evidence="6">Myotubularin-related 13</fullName>
    </submittedName>
</protein>
<dbReference type="InterPro" id="IPR029021">
    <property type="entry name" value="Prot-tyrosine_phosphatase-like"/>
</dbReference>
<accession>A0A7D9DFS5</accession>
<keyword evidence="4" id="KW-0862">Zinc</keyword>
<dbReference type="Pfam" id="PF02893">
    <property type="entry name" value="GRAM"/>
    <property type="match status" value="1"/>
</dbReference>
<evidence type="ECO:0000256" key="5">
    <source>
        <dbReference type="SAM" id="MobiDB-lite"/>
    </source>
</evidence>
<comment type="caution">
    <text evidence="6">The sequence shown here is derived from an EMBL/GenBank/DDBJ whole genome shotgun (WGS) entry which is preliminary data.</text>
</comment>
<evidence type="ECO:0000313" key="6">
    <source>
        <dbReference type="EMBL" id="CAB3984118.1"/>
    </source>
</evidence>
<comment type="similarity">
    <text evidence="1">Belongs to the protein-tyrosine phosphatase family. Non-receptor class myotubularin subfamily.</text>
</comment>
<dbReference type="SMART" id="SM00568">
    <property type="entry name" value="GRAM"/>
    <property type="match status" value="1"/>
</dbReference>
<dbReference type="PANTHER" id="PTHR10807:SF109">
    <property type="entry name" value="SET DOMAIN BINDING FACTOR, ISOFORM A"/>
    <property type="match status" value="1"/>
</dbReference>
<dbReference type="PANTHER" id="PTHR10807">
    <property type="entry name" value="MYOTUBULARIN-RELATED"/>
    <property type="match status" value="1"/>
</dbReference>
<dbReference type="InterPro" id="IPR030564">
    <property type="entry name" value="Myotubularin"/>
</dbReference>
<feature type="compositionally biased region" description="Polar residues" evidence="5">
    <location>
        <begin position="556"/>
        <end position="577"/>
    </location>
</feature>
<dbReference type="GO" id="GO:0005085">
    <property type="term" value="F:guanyl-nucleotide exchange factor activity"/>
    <property type="evidence" value="ECO:0007669"/>
    <property type="project" value="TreeGrafter"/>
</dbReference>
<dbReference type="PROSITE" id="PS50081">
    <property type="entry name" value="ZF_DAG_PE_2"/>
    <property type="match status" value="1"/>
</dbReference>
<feature type="region of interest" description="Disordered" evidence="5">
    <location>
        <begin position="541"/>
        <end position="586"/>
    </location>
</feature>
<evidence type="ECO:0000256" key="4">
    <source>
        <dbReference type="ARBA" id="ARBA00022833"/>
    </source>
</evidence>
<dbReference type="PROSITE" id="PS00479">
    <property type="entry name" value="ZF_DAG_PE_1"/>
    <property type="match status" value="1"/>
</dbReference>
<dbReference type="EMBL" id="CACRXK020000699">
    <property type="protein sequence ID" value="CAB3984118.1"/>
    <property type="molecule type" value="Genomic_DNA"/>
</dbReference>
<dbReference type="InterPro" id="IPR005112">
    <property type="entry name" value="dDENN_dom"/>
</dbReference>
<evidence type="ECO:0000256" key="1">
    <source>
        <dbReference type="ARBA" id="ARBA00007471"/>
    </source>
</evidence>
<dbReference type="InterPro" id="IPR022096">
    <property type="entry name" value="SBF1/SBF2"/>
</dbReference>
<dbReference type="SUPFAM" id="SSF57889">
    <property type="entry name" value="Cysteine-rich domain"/>
    <property type="match status" value="1"/>
</dbReference>
<dbReference type="CDD" id="cd14534">
    <property type="entry name" value="PTP-MTMR5-like"/>
    <property type="match status" value="1"/>
</dbReference>
<dbReference type="Gene3D" id="2.30.29.30">
    <property type="entry name" value="Pleckstrin-homology domain (PH domain)/Phosphotyrosine-binding domain (PTB)"/>
    <property type="match status" value="1"/>
</dbReference>
<dbReference type="SUPFAM" id="SSF52799">
    <property type="entry name" value="(Phosphotyrosine protein) phosphatases II"/>
    <property type="match status" value="1"/>
</dbReference>
<name>A0A7D9DFS5_PARCT</name>
<dbReference type="GO" id="GO:0005737">
    <property type="term" value="C:cytoplasm"/>
    <property type="evidence" value="ECO:0007669"/>
    <property type="project" value="TreeGrafter"/>
</dbReference>
<dbReference type="FunFam" id="2.30.29.30:FF:000286">
    <property type="entry name" value="PH-protein kinase domain containing protein"/>
    <property type="match status" value="1"/>
</dbReference>
<evidence type="ECO:0000313" key="7">
    <source>
        <dbReference type="Proteomes" id="UP001152795"/>
    </source>
</evidence>
<dbReference type="SMART" id="SM00109">
    <property type="entry name" value="C1"/>
    <property type="match status" value="1"/>
</dbReference>
<proteinExistence type="inferred from homology"/>
<dbReference type="Pfam" id="PF12335">
    <property type="entry name" value="SBF2"/>
    <property type="match status" value="1"/>
</dbReference>
<keyword evidence="3" id="KW-0479">Metal-binding</keyword>
<dbReference type="Pfam" id="PF06602">
    <property type="entry name" value="Myotub-related"/>
    <property type="match status" value="1"/>
</dbReference>
<keyword evidence="2" id="KW-0597">Phosphoprotein</keyword>
<dbReference type="OrthoDB" id="5951637at2759"/>
<dbReference type="SMART" id="SM00233">
    <property type="entry name" value="PH"/>
    <property type="match status" value="1"/>
</dbReference>
<dbReference type="Gene3D" id="3.30.60.20">
    <property type="match status" value="1"/>
</dbReference>
<gene>
    <name evidence="6" type="ORF">PACLA_8A012542</name>
</gene>
<dbReference type="InterPro" id="IPR011993">
    <property type="entry name" value="PH-like_dom_sf"/>
</dbReference>
<dbReference type="GO" id="GO:0016020">
    <property type="term" value="C:membrane"/>
    <property type="evidence" value="ECO:0007669"/>
    <property type="project" value="TreeGrafter"/>
</dbReference>
<dbReference type="CDD" id="cd13208">
    <property type="entry name" value="PH-GRAM_MTMR5_MTMR13"/>
    <property type="match status" value="1"/>
</dbReference>
<dbReference type="CDD" id="cd20828">
    <property type="entry name" value="C1_MTMR-like"/>
    <property type="match status" value="1"/>
</dbReference>
<dbReference type="InterPro" id="IPR046349">
    <property type="entry name" value="C1-like_sf"/>
</dbReference>
<dbReference type="Proteomes" id="UP001152795">
    <property type="component" value="Unassembled WGS sequence"/>
</dbReference>
<evidence type="ECO:0000256" key="3">
    <source>
        <dbReference type="ARBA" id="ARBA00022723"/>
    </source>
</evidence>
<dbReference type="PROSITE" id="PS50211">
    <property type="entry name" value="DENN"/>
    <property type="match status" value="1"/>
</dbReference>
<sequence length="1700" mass="192134">MGVHTNYKNNMPEVNDVILVDLDGGHVSIPESVNLCSIPEPYLSRTRHALTLVLNPYLIVSDLTFPPHVNPSPLHLQDKEIRAIFMRLFAQIFSGYRSCLKVIRIHPQPIITFHKGTFMEKRGVFGDDFFNKVLDSISFNQFITERGPPHRTCDLFDELVASIDETLKSEMGLDADITSNIQQIAKRLYDNESNSSREDDIPSILPTMKEDPPSTFPILDTSAIEKHLADDEGSTTNATTCKARQFDKVPYGSGEFSFQTRHYINIRKLEVLHDCVAYIFENKISEARKALPSVQRALKSRGAQLALCQELAARSEQHRAVLEHDQFNLVITLMNCALQDDASLNDGAVASALLPLTSEFCRNLSPGVMQFAYTCVQDHPIWQNAQFWEETFFSDVQTDIKKLYDGSNNKKRQSSDKLFANHAGLFERLSTPRTSRTSITQPLTPPMPKHDVLVITQSGIYQQDKIDQDFGVNNEALDIAATQLRTWSSLSDDVQKTNVSNEESIVFSQAIHFVNRMVYLMIPLNVSQLIKPKRRRAQDTVLENTGAPKDNIDGSEANTSIGSDSRNNVAKVGQSTSGSVGDVTDAGTGVGSVYGDVHGSDHWDEDDTDTVTDEVTRFVIRFVDRVGSVAGISTEHLKSLYSLVPSVVTMHTESLEPVYREHKQLAPIRKAKIIRPAMLPCEELQINRLRCYLIPDGRETGTALHYGGPCLFPAEGAVFLTNYRIIFKGTPVDEFASEMVVTRSFPLGSLVREKKLAAQYLPHLNSWMQECVQLRSVTFQMLKLCFDEEVGAENVDIFRKTIIKLRYPPSVLSTFSFKTTDKKQPVKCVRLQLPPNDHQATEAKGTKSFPNHAAVKKDSGIRHIKGSIKRARNRNGVSSPRPSRKRNLSSDDSMENIAGGQVDLADIPISLTNDMPPDIDKLNSAPYCKEYTRLGFGSLLNESSSKSGPWRISIVNLKYAACRSYPAVLVVPHHVSDDSILRVAKNHRQMRFPVATWKNRANKAVLLRSSAIERSSVASIIRTGVAASGGSTDAIRSSNVEQDKYLSAVVSATPVSKSKATAKQQSLASNVNMSTATMDLRVNEKDLKRVSAVDTIDKAMITQGWEPAALYVFGDKSNLKNLKKESYPKIEFVPAEMPDLRDMKTSLKKLFKVCCPSGPPKDPGQGESFLKALQESEWFNQLSLTLRISGAIVDLLDIQGSSVLVSFEDGWDTTSLITSLAQVMLDPNYRTIDGFKVLIEKEWLSFGHRFSHRCNHIQSTQSSGFAPVFLQFLDGVHQILRQYPLSFEFNEYFLHFLAYHHVSMRFRTFLLDSEHERQQMGWLSDDEVDDRGNSKSRGKSLWDYVDELHKKSSLFYNFKFSKEHSNKVLRPHCNVSNLKLWSYFVSENVSTGPTFDQELINETETAAEEGQQKFEDKYNANRRCLSGMYGGTVNYDSSSCSFQLQEYNRIEEEADRRVSRWKRIWDKLEPPNITKKTVTFNTILSRHRSAALHKRDAMDIILKGKLQIDDYSQQGFTQPHTFEAHSFVTPTNCDFCLQMMWYIGKGGCKCKECGFNCHEKCLSRVPQTCRHYRNLKEQNANVPSTSNKSLHEPSSSVKSSKFLCGYLWKRGALFKQWKPRYFVLDTERHQLRYYDAEGDIHCQGVVNLSEIISCELTQQSASNEKQVYFDLRTDKRSYNLYASSEEEAKEWINRLQTLDT</sequence>
<dbReference type="InterPro" id="IPR037516">
    <property type="entry name" value="Tripartite_DENN"/>
</dbReference>
<evidence type="ECO:0000256" key="2">
    <source>
        <dbReference type="ARBA" id="ARBA00022553"/>
    </source>
</evidence>
<dbReference type="Pfam" id="PF00169">
    <property type="entry name" value="PH"/>
    <property type="match status" value="1"/>
</dbReference>
<dbReference type="PROSITE" id="PS51339">
    <property type="entry name" value="PPASE_MYOTUBULARIN"/>
    <property type="match status" value="1"/>
</dbReference>
<dbReference type="InterPro" id="IPR004182">
    <property type="entry name" value="GRAM"/>
</dbReference>
<feature type="region of interest" description="Disordered" evidence="5">
    <location>
        <begin position="866"/>
        <end position="895"/>
    </location>
</feature>
<dbReference type="InterPro" id="IPR002219">
    <property type="entry name" value="PKC_DAG/PE"/>
</dbReference>
<dbReference type="SUPFAM" id="SSF50729">
    <property type="entry name" value="PH domain-like"/>
    <property type="match status" value="2"/>
</dbReference>
<dbReference type="Pfam" id="PF00130">
    <property type="entry name" value="C1_1"/>
    <property type="match status" value="1"/>
</dbReference>
<dbReference type="InterPro" id="IPR001849">
    <property type="entry name" value="PH_domain"/>
</dbReference>
<dbReference type="GO" id="GO:0046872">
    <property type="term" value="F:metal ion binding"/>
    <property type="evidence" value="ECO:0007669"/>
    <property type="project" value="UniProtKB-KW"/>
</dbReference>
<dbReference type="SMART" id="SM00801">
    <property type="entry name" value="dDENN"/>
    <property type="match status" value="1"/>
</dbReference>
<keyword evidence="7" id="KW-1185">Reference proteome</keyword>
<organism evidence="6 7">
    <name type="scientific">Paramuricea clavata</name>
    <name type="common">Red gorgonian</name>
    <name type="synonym">Violescent sea-whip</name>
    <dbReference type="NCBI Taxonomy" id="317549"/>
    <lineage>
        <taxon>Eukaryota</taxon>
        <taxon>Metazoa</taxon>
        <taxon>Cnidaria</taxon>
        <taxon>Anthozoa</taxon>
        <taxon>Octocorallia</taxon>
        <taxon>Malacalcyonacea</taxon>
        <taxon>Plexauridae</taxon>
        <taxon>Paramuricea</taxon>
    </lineage>
</organism>
<reference evidence="6" key="1">
    <citation type="submission" date="2020-04" db="EMBL/GenBank/DDBJ databases">
        <authorList>
            <person name="Alioto T."/>
            <person name="Alioto T."/>
            <person name="Gomez Garrido J."/>
        </authorList>
    </citation>
    <scope>NUCLEOTIDE SEQUENCE</scope>
    <source>
        <strain evidence="6">A484AB</strain>
    </source>
</reference>
<dbReference type="InterPro" id="IPR043153">
    <property type="entry name" value="DENN_C"/>
</dbReference>